<accession>A0A3N4IVP2</accession>
<reference evidence="3 4" key="1">
    <citation type="journal article" date="2018" name="Nat. Ecol. Evol.">
        <title>Pezizomycetes genomes reveal the molecular basis of ectomycorrhizal truffle lifestyle.</title>
        <authorList>
            <person name="Murat C."/>
            <person name="Payen T."/>
            <person name="Noel B."/>
            <person name="Kuo A."/>
            <person name="Morin E."/>
            <person name="Chen J."/>
            <person name="Kohler A."/>
            <person name="Krizsan K."/>
            <person name="Balestrini R."/>
            <person name="Da Silva C."/>
            <person name="Montanini B."/>
            <person name="Hainaut M."/>
            <person name="Levati E."/>
            <person name="Barry K.W."/>
            <person name="Belfiori B."/>
            <person name="Cichocki N."/>
            <person name="Clum A."/>
            <person name="Dockter R.B."/>
            <person name="Fauchery L."/>
            <person name="Guy J."/>
            <person name="Iotti M."/>
            <person name="Le Tacon F."/>
            <person name="Lindquist E.A."/>
            <person name="Lipzen A."/>
            <person name="Malagnac F."/>
            <person name="Mello A."/>
            <person name="Molinier V."/>
            <person name="Miyauchi S."/>
            <person name="Poulain J."/>
            <person name="Riccioni C."/>
            <person name="Rubini A."/>
            <person name="Sitrit Y."/>
            <person name="Splivallo R."/>
            <person name="Traeger S."/>
            <person name="Wang M."/>
            <person name="Zifcakova L."/>
            <person name="Wipf D."/>
            <person name="Zambonelli A."/>
            <person name="Paolocci F."/>
            <person name="Nowrousian M."/>
            <person name="Ottonello S."/>
            <person name="Baldrian P."/>
            <person name="Spatafora J.W."/>
            <person name="Henrissat B."/>
            <person name="Nagy L.G."/>
            <person name="Aury J.M."/>
            <person name="Wincker P."/>
            <person name="Grigoriev I.V."/>
            <person name="Bonfante P."/>
            <person name="Martin F.M."/>
        </authorList>
    </citation>
    <scope>NUCLEOTIDE SEQUENCE [LARGE SCALE GENOMIC DNA]</scope>
    <source>
        <strain evidence="3 4">RN42</strain>
    </source>
</reference>
<proteinExistence type="predicted"/>
<gene>
    <name evidence="3" type="ORF">BJ508DRAFT_320399</name>
</gene>
<feature type="region of interest" description="Disordered" evidence="2">
    <location>
        <begin position="1"/>
        <end position="36"/>
    </location>
</feature>
<feature type="coiled-coil region" evidence="1">
    <location>
        <begin position="139"/>
        <end position="166"/>
    </location>
</feature>
<dbReference type="Proteomes" id="UP000275078">
    <property type="component" value="Unassembled WGS sequence"/>
</dbReference>
<evidence type="ECO:0000313" key="3">
    <source>
        <dbReference type="EMBL" id="RPA88310.1"/>
    </source>
</evidence>
<keyword evidence="4" id="KW-1185">Reference proteome</keyword>
<evidence type="ECO:0000256" key="2">
    <source>
        <dbReference type="SAM" id="MobiDB-lite"/>
    </source>
</evidence>
<organism evidence="3 4">
    <name type="scientific">Ascobolus immersus RN42</name>
    <dbReference type="NCBI Taxonomy" id="1160509"/>
    <lineage>
        <taxon>Eukaryota</taxon>
        <taxon>Fungi</taxon>
        <taxon>Dikarya</taxon>
        <taxon>Ascomycota</taxon>
        <taxon>Pezizomycotina</taxon>
        <taxon>Pezizomycetes</taxon>
        <taxon>Pezizales</taxon>
        <taxon>Ascobolaceae</taxon>
        <taxon>Ascobolus</taxon>
    </lineage>
</organism>
<evidence type="ECO:0000256" key="1">
    <source>
        <dbReference type="SAM" id="Coils"/>
    </source>
</evidence>
<name>A0A3N4IVP2_ASCIM</name>
<feature type="compositionally biased region" description="Basic and acidic residues" evidence="2">
    <location>
        <begin position="1"/>
        <end position="20"/>
    </location>
</feature>
<sequence length="179" mass="20304">MSDSESHNASDNSPDGKADEPNCTPQPSEDDFKLSQPVSTINGSLVVNGDPTAEPYRSSNWFPAFLRNSFAFANPEYQKLANLMTELSEQISSKLNIDLLTRADDNLSWMLEVRLDREYRKALTAKYTDDPTAKILKLVQEQGEEIRKLREEIGELKGQVKVLKLDIVEGIKDSRWERL</sequence>
<dbReference type="AlphaFoldDB" id="A0A3N4IVP2"/>
<dbReference type="EMBL" id="ML119645">
    <property type="protein sequence ID" value="RPA88310.1"/>
    <property type="molecule type" value="Genomic_DNA"/>
</dbReference>
<keyword evidence="1" id="KW-0175">Coiled coil</keyword>
<protein>
    <submittedName>
        <fullName evidence="3">Uncharacterized protein</fullName>
    </submittedName>
</protein>
<evidence type="ECO:0000313" key="4">
    <source>
        <dbReference type="Proteomes" id="UP000275078"/>
    </source>
</evidence>